<organism evidence="1 2">
    <name type="scientific">Leucobacter ruminantium</name>
    <dbReference type="NCBI Taxonomy" id="1289170"/>
    <lineage>
        <taxon>Bacteria</taxon>
        <taxon>Bacillati</taxon>
        <taxon>Actinomycetota</taxon>
        <taxon>Actinomycetes</taxon>
        <taxon>Micrococcales</taxon>
        <taxon>Microbacteriaceae</taxon>
        <taxon>Leucobacter</taxon>
    </lineage>
</organism>
<keyword evidence="2" id="KW-1185">Reference proteome</keyword>
<sequence>MKRLFAKAADWAVRNRSRMPRWMGRAMESAARDPDGLVGRISARLLGGGASANTEVPDAELRVYIAPTNYSGQGFLWARALEQADARIAARNCAVHLPGGYAFPADTPVSIATVNASAEWAEAEWQAAKRFTHVLVEAERPMFGKRFGRDLEAEVRALEAEGLSVAFICHGTDIRDPERHAALTPWSPYPEDPRTADLQSDARENAALLERMGRPVFVSTPDLLIDVPDATWCPVVVDAERFATDAPLLPAARSSRPRVIHASSNHLQKGSGSIELALAPLIASGALEYELIGSTPSAEMPGVFAGADIVLDQFRLGSYGVAACEAMAAGRVVVGHVLPQVRETVERDAGFALPIVEATPDTLHDVVAELIADPARMRGLAAAGPRFVARMHTGEASARALTSRWIRA</sequence>
<name>A0A939LXA4_9MICO</name>
<reference evidence="1" key="1">
    <citation type="submission" date="2021-03" db="EMBL/GenBank/DDBJ databases">
        <title>Leucobacter chromiisoli sp. nov., isolated from chromium-containing soil of chemical plant.</title>
        <authorList>
            <person name="Xu Z."/>
        </authorList>
    </citation>
    <scope>NUCLEOTIDE SEQUENCE</scope>
    <source>
        <strain evidence="1">A2</strain>
    </source>
</reference>
<proteinExistence type="predicted"/>
<comment type="caution">
    <text evidence="1">The sequence shown here is derived from an EMBL/GenBank/DDBJ whole genome shotgun (WGS) entry which is preliminary data.</text>
</comment>
<dbReference type="Gene3D" id="3.40.50.2000">
    <property type="entry name" value="Glycogen Phosphorylase B"/>
    <property type="match status" value="1"/>
</dbReference>
<protein>
    <submittedName>
        <fullName evidence="1">Uncharacterized protein</fullName>
    </submittedName>
</protein>
<dbReference type="AlphaFoldDB" id="A0A939LXA4"/>
<evidence type="ECO:0000313" key="1">
    <source>
        <dbReference type="EMBL" id="MBO1806479.1"/>
    </source>
</evidence>
<dbReference type="SUPFAM" id="SSF53756">
    <property type="entry name" value="UDP-Glycosyltransferase/glycogen phosphorylase"/>
    <property type="match status" value="1"/>
</dbReference>
<dbReference type="EMBL" id="JAGDYL010000036">
    <property type="protein sequence ID" value="MBO1806479.1"/>
    <property type="molecule type" value="Genomic_DNA"/>
</dbReference>
<dbReference type="RefSeq" id="WP_208046935.1">
    <property type="nucleotide sequence ID" value="NZ_JAGDYL010000036.1"/>
</dbReference>
<accession>A0A939LXA4</accession>
<gene>
    <name evidence="1" type="ORF">J4H91_14330</name>
</gene>
<evidence type="ECO:0000313" key="2">
    <source>
        <dbReference type="Proteomes" id="UP000664398"/>
    </source>
</evidence>
<dbReference type="Proteomes" id="UP000664398">
    <property type="component" value="Unassembled WGS sequence"/>
</dbReference>